<dbReference type="PANTHER" id="PTHR45913:SF20">
    <property type="entry name" value="GENERAL TRANSCRIPTION FACTOR II-I REPEAT DOMAIN-CONTAINING PROTEIN 2"/>
    <property type="match status" value="1"/>
</dbReference>
<keyword evidence="2" id="KW-1185">Reference proteome</keyword>
<name>A0A151JWP8_9HYME</name>
<dbReference type="Proteomes" id="UP000078541">
    <property type="component" value="Unassembled WGS sequence"/>
</dbReference>
<gene>
    <name evidence="1" type="ORF">ALC56_06639</name>
</gene>
<sequence length="414" mass="48794">MKKNKCVQVFHKSWKFNYFFSYISDRIIGLLCCFQPSVVKKYVLEKYFKTRHSVNYLNYSNSEKLNVIERLKLVYQENSIPSFSCSSQKSLQASYSVSLLIAMNIRLSARTVTSRIADINDSITDKLQNFLKCKYFSWCLDESTDIRHMSQLSIFTRIVQDDYSCVEELLDFVMKFMKYLEIFFVIRKVLLFLKEMNNLKFHEYISLLEDVTFLTELTFITDMSNQVVSSQSLRLLNLKLQKTNQNISFFSSCQILLKEHDNNCNFKEYIHFLDSLIDEFNTRFTCFEKLRTELILFKNPFTAPIEGQHLDLQDELCNLQNDIALKTVKETGADFYKILKESLYPNLRDFGLRIYFMFGSTYLCDTSFSKIKLIKNERRSTLSNDSLPRLMGLATCNTQIDVSDLANKRFRKLE</sequence>
<dbReference type="STRING" id="34720.A0A151JWP8"/>
<dbReference type="EMBL" id="KQ981627">
    <property type="protein sequence ID" value="KYN38986.1"/>
    <property type="molecule type" value="Genomic_DNA"/>
</dbReference>
<dbReference type="PANTHER" id="PTHR45913">
    <property type="entry name" value="EPM2A-INTERACTING PROTEIN 1"/>
    <property type="match status" value="1"/>
</dbReference>
<reference evidence="1 2" key="1">
    <citation type="submission" date="2016-03" db="EMBL/GenBank/DDBJ databases">
        <title>Trachymyrmex septentrionalis WGS genome.</title>
        <authorList>
            <person name="Nygaard S."/>
            <person name="Hu H."/>
            <person name="Boomsma J."/>
            <person name="Zhang G."/>
        </authorList>
    </citation>
    <scope>NUCLEOTIDE SEQUENCE [LARGE SCALE GENOMIC DNA]</scope>
    <source>
        <strain evidence="1">Tsep2-gDNA-1</strain>
        <tissue evidence="1">Whole body</tissue>
    </source>
</reference>
<accession>A0A151JWP8</accession>
<evidence type="ECO:0000313" key="1">
    <source>
        <dbReference type="EMBL" id="KYN38986.1"/>
    </source>
</evidence>
<protein>
    <submittedName>
        <fullName evidence="1">General transcription factor II-I repeat domain-containing protein 2B</fullName>
    </submittedName>
</protein>
<evidence type="ECO:0000313" key="2">
    <source>
        <dbReference type="Proteomes" id="UP000078541"/>
    </source>
</evidence>
<dbReference type="AlphaFoldDB" id="A0A151JWP8"/>
<organism evidence="1 2">
    <name type="scientific">Trachymyrmex septentrionalis</name>
    <dbReference type="NCBI Taxonomy" id="34720"/>
    <lineage>
        <taxon>Eukaryota</taxon>
        <taxon>Metazoa</taxon>
        <taxon>Ecdysozoa</taxon>
        <taxon>Arthropoda</taxon>
        <taxon>Hexapoda</taxon>
        <taxon>Insecta</taxon>
        <taxon>Pterygota</taxon>
        <taxon>Neoptera</taxon>
        <taxon>Endopterygota</taxon>
        <taxon>Hymenoptera</taxon>
        <taxon>Apocrita</taxon>
        <taxon>Aculeata</taxon>
        <taxon>Formicoidea</taxon>
        <taxon>Formicidae</taxon>
        <taxon>Myrmicinae</taxon>
        <taxon>Trachymyrmex</taxon>
    </lineage>
</organism>
<proteinExistence type="predicted"/>